<accession>A0ABS1HPJ8</accession>
<dbReference type="Gene3D" id="1.20.1050.40">
    <property type="entry name" value="Endopeptidase. Chain P, domain 1"/>
    <property type="match status" value="1"/>
</dbReference>
<reference evidence="9 10" key="1">
    <citation type="submission" date="2021-01" db="EMBL/GenBank/DDBJ databases">
        <title>Carboxyliciviraga sp.nov., isolated from coastal sediments.</title>
        <authorList>
            <person name="Lu D."/>
            <person name="Zhang T."/>
        </authorList>
    </citation>
    <scope>NUCLEOTIDE SEQUENCE [LARGE SCALE GENOMIC DNA]</scope>
    <source>
        <strain evidence="9 10">N1Y132</strain>
    </source>
</reference>
<keyword evidence="4 7" id="KW-0378">Hydrolase</keyword>
<comment type="similarity">
    <text evidence="1 7">Belongs to the peptidase M3 family.</text>
</comment>
<keyword evidence="6 7" id="KW-0482">Metalloprotease</keyword>
<dbReference type="PANTHER" id="PTHR43660:SF1">
    <property type="entry name" value="DIPEPTIDYL CARBOXYPEPTIDASE"/>
    <property type="match status" value="1"/>
</dbReference>
<keyword evidence="3 7" id="KW-0479">Metal-binding</keyword>
<protein>
    <submittedName>
        <fullName evidence="9">M3 family metallopeptidase</fullName>
    </submittedName>
</protein>
<evidence type="ECO:0000256" key="3">
    <source>
        <dbReference type="ARBA" id="ARBA00022723"/>
    </source>
</evidence>
<evidence type="ECO:0000256" key="5">
    <source>
        <dbReference type="ARBA" id="ARBA00022833"/>
    </source>
</evidence>
<keyword evidence="10" id="KW-1185">Reference proteome</keyword>
<dbReference type="CDD" id="cd06456">
    <property type="entry name" value="M3A_DCP"/>
    <property type="match status" value="1"/>
</dbReference>
<evidence type="ECO:0000313" key="9">
    <source>
        <dbReference type="EMBL" id="MBK3519064.1"/>
    </source>
</evidence>
<dbReference type="InterPro" id="IPR024079">
    <property type="entry name" value="MetalloPept_cat_dom_sf"/>
</dbReference>
<evidence type="ECO:0000256" key="7">
    <source>
        <dbReference type="RuleBase" id="RU003435"/>
    </source>
</evidence>
<evidence type="ECO:0000259" key="8">
    <source>
        <dbReference type="Pfam" id="PF01432"/>
    </source>
</evidence>
<dbReference type="InterPro" id="IPR024080">
    <property type="entry name" value="Neurolysin/TOP_N"/>
</dbReference>
<dbReference type="Proteomes" id="UP000605676">
    <property type="component" value="Unassembled WGS sequence"/>
</dbReference>
<evidence type="ECO:0000313" key="10">
    <source>
        <dbReference type="Proteomes" id="UP000605676"/>
    </source>
</evidence>
<evidence type="ECO:0000256" key="1">
    <source>
        <dbReference type="ARBA" id="ARBA00006040"/>
    </source>
</evidence>
<evidence type="ECO:0000256" key="4">
    <source>
        <dbReference type="ARBA" id="ARBA00022801"/>
    </source>
</evidence>
<keyword evidence="5 7" id="KW-0862">Zinc</keyword>
<dbReference type="PANTHER" id="PTHR43660">
    <property type="entry name" value="DIPEPTIDYL CARBOXYPEPTIDASE"/>
    <property type="match status" value="1"/>
</dbReference>
<name>A0ABS1HPJ8_9BACT</name>
<dbReference type="InterPro" id="IPR001567">
    <property type="entry name" value="Pept_M3A_M3B_dom"/>
</dbReference>
<dbReference type="Pfam" id="PF01432">
    <property type="entry name" value="Peptidase_M3"/>
    <property type="match status" value="1"/>
</dbReference>
<comment type="caution">
    <text evidence="9">The sequence shown here is derived from an EMBL/GenBank/DDBJ whole genome shotgun (WGS) entry which is preliminary data.</text>
</comment>
<dbReference type="EMBL" id="JAENRR010000051">
    <property type="protein sequence ID" value="MBK3519064.1"/>
    <property type="molecule type" value="Genomic_DNA"/>
</dbReference>
<dbReference type="Gene3D" id="3.40.390.10">
    <property type="entry name" value="Collagenase (Catalytic Domain)"/>
    <property type="match status" value="1"/>
</dbReference>
<evidence type="ECO:0000256" key="6">
    <source>
        <dbReference type="ARBA" id="ARBA00023049"/>
    </source>
</evidence>
<sequence length="678" mass="77974">MTNNILQQKFDTPFQTPPFELIKEDNYLPAFKELINSSKEQINKIVESPEIPDFYNTIVALETSGSQLGIVSHIFFNLNHAETNEEIQTIAREVSPLLTEYSNDIWLNDKLFSKVKQVYEHQNKNELTSEQVQLLEESYKGFVRKGALLEGDSREHYREITTELSKLTLQFGENLLSETNDYQLHLSNKEELDGLPDGILEAAAALAKSQDKEGWIFTLQFPSYVPFMKYAENRELRRQMYMAYSKRGNNDNEHDNKELIKKIVSLRVQKAKLLGYASHAHFVLEEHMALNPEKVNGFLSELLDASLEVAKSDVKEVELFANDNGLEGDLQRWDYPYYSEKLKAEKYGLDDEATRPYFQLKMVEQGVLGLATKLYGLSFRENNNISVYHDEVKTYEVFDEDGTFLSVFYVDYHPRTTKQGGAWMTSFREQHRDGQGDVRPHVSIVCNFTRPTDNKPSLLTFNEVQTFLHEFGHALHGMLSNVIYESLSGTNVYRDFVELPSQIMENWGTQKEWLKDVGVHYQTDEVIPDELIQKIIDSENYQSGYATVRQLSFGMNDMAWHSLIEPFEGDVITFEQESMKATELFPPVEGTAFSTGFAHIFDGGYAAGYYGYKWAEVLDADAFEAFKENGIFDKETATRFRNEILEKGGTAHPMTLYKKFRGHEPSIEPLLKRSGLKK</sequence>
<feature type="domain" description="Peptidase M3A/M3B catalytic" evidence="8">
    <location>
        <begin position="227"/>
        <end position="675"/>
    </location>
</feature>
<dbReference type="InterPro" id="IPR024077">
    <property type="entry name" value="Neurolysin/TOP_dom2"/>
</dbReference>
<comment type="cofactor">
    <cofactor evidence="7">
        <name>Zn(2+)</name>
        <dbReference type="ChEBI" id="CHEBI:29105"/>
    </cofactor>
    <text evidence="7">Binds 1 zinc ion.</text>
</comment>
<organism evidence="9 10">
    <name type="scientific">Carboxylicivirga marina</name>
    <dbReference type="NCBI Taxonomy" id="2800988"/>
    <lineage>
        <taxon>Bacteria</taxon>
        <taxon>Pseudomonadati</taxon>
        <taxon>Bacteroidota</taxon>
        <taxon>Bacteroidia</taxon>
        <taxon>Marinilabiliales</taxon>
        <taxon>Marinilabiliaceae</taxon>
        <taxon>Carboxylicivirga</taxon>
    </lineage>
</organism>
<proteinExistence type="inferred from homology"/>
<evidence type="ECO:0000256" key="2">
    <source>
        <dbReference type="ARBA" id="ARBA00022670"/>
    </source>
</evidence>
<dbReference type="RefSeq" id="WP_200466285.1">
    <property type="nucleotide sequence ID" value="NZ_JAENRR010000051.1"/>
</dbReference>
<dbReference type="Gene3D" id="1.10.1370.10">
    <property type="entry name" value="Neurolysin, domain 3"/>
    <property type="match status" value="1"/>
</dbReference>
<dbReference type="InterPro" id="IPR045090">
    <property type="entry name" value="Pept_M3A_M3B"/>
</dbReference>
<gene>
    <name evidence="9" type="ORF">JIV24_17080</name>
</gene>
<keyword evidence="2 7" id="KW-0645">Protease</keyword>
<dbReference type="InterPro" id="IPR034005">
    <property type="entry name" value="M3A_DCP"/>
</dbReference>
<dbReference type="SUPFAM" id="SSF55486">
    <property type="entry name" value="Metalloproteases ('zincins'), catalytic domain"/>
    <property type="match status" value="1"/>
</dbReference>